<evidence type="ECO:0000313" key="4">
    <source>
        <dbReference type="Proteomes" id="UP001596106"/>
    </source>
</evidence>
<gene>
    <name evidence="3" type="ORF">ACFPMF_19195</name>
</gene>
<evidence type="ECO:0000256" key="2">
    <source>
        <dbReference type="SAM" id="SignalP"/>
    </source>
</evidence>
<accession>A0ABW0IJY6</accession>
<sequence>MKNMLILLGLLLTGVSAPAQNKTTPAKPSAVVSTIEGITGKQFQPDTVYAALSEEDQTILAKEPVANWGLPQTADQMTYYNLVVGTRSYQLVIVKQPKAVFPTATLLRFTDPKSKPEPIARGVLKPKGEEKPAKSD</sequence>
<feature type="signal peptide" evidence="2">
    <location>
        <begin position="1"/>
        <end position="19"/>
    </location>
</feature>
<protein>
    <submittedName>
        <fullName evidence="3">Uncharacterized protein</fullName>
    </submittedName>
</protein>
<keyword evidence="2" id="KW-0732">Signal</keyword>
<dbReference type="RefSeq" id="WP_379848350.1">
    <property type="nucleotide sequence ID" value="NZ_JBHSMA010000006.1"/>
</dbReference>
<dbReference type="EMBL" id="JBHSMA010000006">
    <property type="protein sequence ID" value="MFC5411457.1"/>
    <property type="molecule type" value="Genomic_DNA"/>
</dbReference>
<comment type="caution">
    <text evidence="3">The sequence shown here is derived from an EMBL/GenBank/DDBJ whole genome shotgun (WGS) entry which is preliminary data.</text>
</comment>
<evidence type="ECO:0000256" key="1">
    <source>
        <dbReference type="SAM" id="MobiDB-lite"/>
    </source>
</evidence>
<keyword evidence="4" id="KW-1185">Reference proteome</keyword>
<dbReference type="Proteomes" id="UP001596106">
    <property type="component" value="Unassembled WGS sequence"/>
</dbReference>
<feature type="chain" id="PRO_5045574401" evidence="2">
    <location>
        <begin position="20"/>
        <end position="136"/>
    </location>
</feature>
<feature type="region of interest" description="Disordered" evidence="1">
    <location>
        <begin position="110"/>
        <end position="136"/>
    </location>
</feature>
<feature type="compositionally biased region" description="Basic and acidic residues" evidence="1">
    <location>
        <begin position="126"/>
        <end position="136"/>
    </location>
</feature>
<name>A0ABW0IJY6_9BACT</name>
<proteinExistence type="predicted"/>
<reference evidence="4" key="1">
    <citation type="journal article" date="2019" name="Int. J. Syst. Evol. Microbiol.">
        <title>The Global Catalogue of Microorganisms (GCM) 10K type strain sequencing project: providing services to taxonomists for standard genome sequencing and annotation.</title>
        <authorList>
            <consortium name="The Broad Institute Genomics Platform"/>
            <consortium name="The Broad Institute Genome Sequencing Center for Infectious Disease"/>
            <person name="Wu L."/>
            <person name="Ma J."/>
        </authorList>
    </citation>
    <scope>NUCLEOTIDE SEQUENCE [LARGE SCALE GENOMIC DNA]</scope>
    <source>
        <strain evidence="4">CCUG 55250</strain>
    </source>
</reference>
<evidence type="ECO:0000313" key="3">
    <source>
        <dbReference type="EMBL" id="MFC5411457.1"/>
    </source>
</evidence>
<organism evidence="3 4">
    <name type="scientific">Larkinella bovis</name>
    <dbReference type="NCBI Taxonomy" id="683041"/>
    <lineage>
        <taxon>Bacteria</taxon>
        <taxon>Pseudomonadati</taxon>
        <taxon>Bacteroidota</taxon>
        <taxon>Cytophagia</taxon>
        <taxon>Cytophagales</taxon>
        <taxon>Spirosomataceae</taxon>
        <taxon>Larkinella</taxon>
    </lineage>
</organism>